<dbReference type="SMART" id="SM00822">
    <property type="entry name" value="PKS_KR"/>
    <property type="match status" value="1"/>
</dbReference>
<keyword evidence="2 6" id="KW-0560">Oxidoreductase</keyword>
<name>A0A292ZLX3_SPHSA</name>
<organism evidence="6 7">
    <name type="scientific">Sphingobium fuliginis (strain ATCC 27551)</name>
    <dbReference type="NCBI Taxonomy" id="336203"/>
    <lineage>
        <taxon>Bacteria</taxon>
        <taxon>Pseudomonadati</taxon>
        <taxon>Pseudomonadota</taxon>
        <taxon>Alphaproteobacteria</taxon>
        <taxon>Sphingomonadales</taxon>
        <taxon>Sphingomonadaceae</taxon>
        <taxon>Sphingobium</taxon>
    </lineage>
</organism>
<dbReference type="PRINTS" id="PR00081">
    <property type="entry name" value="GDHRDH"/>
</dbReference>
<reference evidence="6 7" key="1">
    <citation type="journal article" date="2013" name="Biodegradation">
        <title>Occurrence of 4-tert-butylphenol (4-t-BP) biodegradation in an aquatic sample caused by the presence of Spirodela polyrrhiza and isolation of a 4-t-BP-utilizing bacterium.</title>
        <authorList>
            <person name="Ogata Y."/>
            <person name="Toyama T."/>
            <person name="Yu N."/>
            <person name="Wang X."/>
            <person name="Sei K."/>
            <person name="Ike M."/>
        </authorList>
    </citation>
    <scope>NUCLEOTIDE SEQUENCE [LARGE SCALE GENOMIC DNA]</scope>
    <source>
        <strain evidence="6 7">OMI</strain>
    </source>
</reference>
<comment type="similarity">
    <text evidence="1">Belongs to the short-chain dehydrogenases/reductases (SDR) family.</text>
</comment>
<dbReference type="EC" id="1.1.1.100" evidence="6"/>
<dbReference type="GO" id="GO:0004316">
    <property type="term" value="F:3-oxoacyl-[acyl-carrier-protein] reductase (NADPH) activity"/>
    <property type="evidence" value="ECO:0007669"/>
    <property type="project" value="UniProtKB-EC"/>
</dbReference>
<dbReference type="RefSeq" id="WP_099186608.1">
    <property type="nucleotide sequence ID" value="NZ_BEWI01000032.1"/>
</dbReference>
<comment type="caution">
    <text evidence="6">The sequence shown here is derived from an EMBL/GenBank/DDBJ whole genome shotgun (WGS) entry which is preliminary data.</text>
</comment>
<evidence type="ECO:0000256" key="3">
    <source>
        <dbReference type="ARBA" id="ARBA00023027"/>
    </source>
</evidence>
<reference evidence="6 7" key="2">
    <citation type="journal article" date="2013" name="Environ. Sci. Technol.">
        <title>The 4-tert-butylphenol-utilizing bacterium Sphingobium fuliginis OMI can degrade bisphenols via phenolic ring hydroxylation and meta-cleavage pathway.</title>
        <authorList>
            <person name="Ogata Y."/>
            <person name="Goda S."/>
            <person name="Toyama T."/>
            <person name="Sei K."/>
            <person name="Ike M."/>
        </authorList>
    </citation>
    <scope>NUCLEOTIDE SEQUENCE [LARGE SCALE GENOMIC DNA]</scope>
    <source>
        <strain evidence="6 7">OMI</strain>
    </source>
</reference>
<gene>
    <name evidence="6" type="ORF">SFOMI_4428</name>
</gene>
<evidence type="ECO:0000256" key="1">
    <source>
        <dbReference type="ARBA" id="ARBA00006484"/>
    </source>
</evidence>
<dbReference type="Proteomes" id="UP000221538">
    <property type="component" value="Unassembled WGS sequence"/>
</dbReference>
<dbReference type="InterPro" id="IPR002347">
    <property type="entry name" value="SDR_fam"/>
</dbReference>
<accession>A0A292ZLX3</accession>
<dbReference type="Gene3D" id="3.40.50.720">
    <property type="entry name" value="NAD(P)-binding Rossmann-like Domain"/>
    <property type="match status" value="1"/>
</dbReference>
<dbReference type="AlphaFoldDB" id="A0A292ZLX3"/>
<dbReference type="SUPFAM" id="SSF51735">
    <property type="entry name" value="NAD(P)-binding Rossmann-fold domains"/>
    <property type="match status" value="1"/>
</dbReference>
<dbReference type="PANTHER" id="PTHR24321">
    <property type="entry name" value="DEHYDROGENASES, SHORT CHAIN"/>
    <property type="match status" value="1"/>
</dbReference>
<feature type="domain" description="Ketoreductase" evidence="5">
    <location>
        <begin position="7"/>
        <end position="175"/>
    </location>
</feature>
<dbReference type="Pfam" id="PF13561">
    <property type="entry name" value="adh_short_C2"/>
    <property type="match status" value="1"/>
</dbReference>
<evidence type="ECO:0000259" key="5">
    <source>
        <dbReference type="SMART" id="SM00822"/>
    </source>
</evidence>
<dbReference type="GO" id="GO:0018502">
    <property type="term" value="F:2,5-dichloro-2,5-cyclohexadiene-1,4-diol dehydrogenase activity"/>
    <property type="evidence" value="ECO:0007669"/>
    <property type="project" value="RHEA"/>
</dbReference>
<keyword evidence="3" id="KW-0520">NAD</keyword>
<evidence type="ECO:0000313" key="7">
    <source>
        <dbReference type="Proteomes" id="UP000221538"/>
    </source>
</evidence>
<dbReference type="PANTHER" id="PTHR24321:SF8">
    <property type="entry name" value="ESTRADIOL 17-BETA-DEHYDROGENASE 8-RELATED"/>
    <property type="match status" value="1"/>
</dbReference>
<dbReference type="PRINTS" id="PR00080">
    <property type="entry name" value="SDRFAMILY"/>
</dbReference>
<evidence type="ECO:0000256" key="4">
    <source>
        <dbReference type="ARBA" id="ARBA00051383"/>
    </source>
</evidence>
<sequence length="243" mass="25269">MGRLQGEVAIITGGGRGIGRATAELFAREGAQVHVTDVNPPDAPYDDPAIRFSIMDVANEGQWAELVEGIVARHGAVDILVNNAGIGGSQLPLADENLADWDRVIAVNQTGVFLGMRAVLPGMRAKRAGSIVNFSSIWGIAAVPGAAAYHASKAAVRHLTKHAAVTYAPDNVRVNSIHPGIIATPMVLEDQAEETSAGVVAATPLGRMGQPIELANGVLFLASDESSFMTGAELVIDGGYLAQ</sequence>
<evidence type="ECO:0000313" key="6">
    <source>
        <dbReference type="EMBL" id="GAY23850.1"/>
    </source>
</evidence>
<dbReference type="EMBL" id="BEWI01000032">
    <property type="protein sequence ID" value="GAY23850.1"/>
    <property type="molecule type" value="Genomic_DNA"/>
</dbReference>
<dbReference type="FunFam" id="3.40.50.720:FF:000084">
    <property type="entry name" value="Short-chain dehydrogenase reductase"/>
    <property type="match status" value="1"/>
</dbReference>
<dbReference type="InterPro" id="IPR057326">
    <property type="entry name" value="KR_dom"/>
</dbReference>
<protein>
    <submittedName>
        <fullName evidence="6">3-oxoacyl-[acyl-carrier protein] reductase</fullName>
        <ecNumber evidence="6">1.1.1.100</ecNumber>
    </submittedName>
</protein>
<comment type="catalytic activity">
    <reaction evidence="4">
        <text>2,5-dichlorocyclohexa-2,5-dien-1,4-diol + NAD(+) = 2,5-dichlorohydroquinone + NADH + H(+)</text>
        <dbReference type="Rhea" id="RHEA:15741"/>
        <dbReference type="ChEBI" id="CHEBI:15378"/>
        <dbReference type="ChEBI" id="CHEBI:27545"/>
        <dbReference type="ChEBI" id="CHEBI:28975"/>
        <dbReference type="ChEBI" id="CHEBI:57540"/>
        <dbReference type="ChEBI" id="CHEBI:57945"/>
    </reaction>
</comment>
<dbReference type="InterPro" id="IPR036291">
    <property type="entry name" value="NAD(P)-bd_dom_sf"/>
</dbReference>
<dbReference type="NCBIfam" id="NF005559">
    <property type="entry name" value="PRK07231.1"/>
    <property type="match status" value="1"/>
</dbReference>
<evidence type="ECO:0000256" key="2">
    <source>
        <dbReference type="ARBA" id="ARBA00023002"/>
    </source>
</evidence>
<proteinExistence type="inferred from homology"/>